<accession>A0ABR9R1J5</accession>
<dbReference type="SUPFAM" id="SSF89623">
    <property type="entry name" value="Ribose/Galactose isomerase RpiB/AlsB"/>
    <property type="match status" value="1"/>
</dbReference>
<comment type="similarity">
    <text evidence="1">Belongs to the LacAB/RpiB family.</text>
</comment>
<protein>
    <submittedName>
        <fullName evidence="3">Ribose 5-phosphate isomerase B</fullName>
        <ecNumber evidence="3">5.3.1.6</ecNumber>
    </submittedName>
</protein>
<dbReference type="InterPro" id="IPR051812">
    <property type="entry name" value="SPI_LacAB/RpiB"/>
</dbReference>
<dbReference type="NCBIfam" id="NF004051">
    <property type="entry name" value="PRK05571.1"/>
    <property type="match status" value="1"/>
</dbReference>
<comment type="caution">
    <text evidence="3">The sequence shown here is derived from an EMBL/GenBank/DDBJ whole genome shotgun (WGS) entry which is preliminary data.</text>
</comment>
<proteinExistence type="inferred from homology"/>
<dbReference type="NCBIfam" id="TIGR00689">
    <property type="entry name" value="rpiB_lacA_lacB"/>
    <property type="match status" value="1"/>
</dbReference>
<evidence type="ECO:0000313" key="4">
    <source>
        <dbReference type="Proteomes" id="UP000768567"/>
    </source>
</evidence>
<dbReference type="Pfam" id="PF02502">
    <property type="entry name" value="LacAB_rpiB"/>
    <property type="match status" value="1"/>
</dbReference>
<name>A0ABR9R1J5_9FIRM</name>
<dbReference type="InterPro" id="IPR004785">
    <property type="entry name" value="RpiB"/>
</dbReference>
<dbReference type="InterPro" id="IPR036569">
    <property type="entry name" value="RpiB_LacA_LacB_sf"/>
</dbReference>
<sequence>MKPVALGADHAGFALKEALRQHLEEQGIPYRDFGSYDGSRCDYPDRAVPPCEAVVRGECDFAVLCCGTGVGMSICANKVKGIRACCCSDSFSAEYTRRHNDANVLCMGARVVGPGLACQLLDLFLDAPFEGGRHQDRVEKITALDERR</sequence>
<evidence type="ECO:0000256" key="1">
    <source>
        <dbReference type="ARBA" id="ARBA00008754"/>
    </source>
</evidence>
<keyword evidence="4" id="KW-1185">Reference proteome</keyword>
<dbReference type="PANTHER" id="PTHR43732:SF1">
    <property type="entry name" value="RIBOSE 5-PHOSPHATE ISOMERASE"/>
    <property type="match status" value="1"/>
</dbReference>
<keyword evidence="2 3" id="KW-0413">Isomerase</keyword>
<dbReference type="NCBIfam" id="TIGR01120">
    <property type="entry name" value="rpiB"/>
    <property type="match status" value="1"/>
</dbReference>
<gene>
    <name evidence="3" type="primary">rpiB</name>
    <name evidence="3" type="ORF">INF35_04245</name>
</gene>
<reference evidence="3 4" key="1">
    <citation type="submission" date="2020-10" db="EMBL/GenBank/DDBJ databases">
        <title>ChiBAC.</title>
        <authorList>
            <person name="Zenner C."/>
            <person name="Hitch T.C.A."/>
            <person name="Clavel T."/>
        </authorList>
    </citation>
    <scope>NUCLEOTIDE SEQUENCE [LARGE SCALE GENOMIC DNA]</scope>
    <source>
        <strain evidence="3 4">DSM 109015</strain>
    </source>
</reference>
<dbReference type="Proteomes" id="UP000768567">
    <property type="component" value="Unassembled WGS sequence"/>
</dbReference>
<dbReference type="EC" id="5.3.1.6" evidence="3"/>
<dbReference type="Gene3D" id="3.40.1400.10">
    <property type="entry name" value="Sugar-phosphate isomerase, RpiB/LacA/LacB"/>
    <property type="match status" value="1"/>
</dbReference>
<dbReference type="PANTHER" id="PTHR43732">
    <property type="entry name" value="RIBOSE 5-PHOSPHATE ISOMERASE-RELATED"/>
    <property type="match status" value="1"/>
</dbReference>
<dbReference type="EMBL" id="JADCKC010000001">
    <property type="protein sequence ID" value="MBE5036994.1"/>
    <property type="molecule type" value="Genomic_DNA"/>
</dbReference>
<dbReference type="InterPro" id="IPR003500">
    <property type="entry name" value="RpiB_LacA_LacB"/>
</dbReference>
<dbReference type="PIRSF" id="PIRSF005384">
    <property type="entry name" value="RpiB_LacA_B"/>
    <property type="match status" value="1"/>
</dbReference>
<evidence type="ECO:0000313" key="3">
    <source>
        <dbReference type="EMBL" id="MBE5036994.1"/>
    </source>
</evidence>
<organism evidence="3 4">
    <name type="scientific">Gemmiger gallinarum</name>
    <dbReference type="NCBI Taxonomy" id="2779354"/>
    <lineage>
        <taxon>Bacteria</taxon>
        <taxon>Bacillati</taxon>
        <taxon>Bacillota</taxon>
        <taxon>Clostridia</taxon>
        <taxon>Eubacteriales</taxon>
        <taxon>Gemmiger</taxon>
    </lineage>
</organism>
<dbReference type="GO" id="GO:0004751">
    <property type="term" value="F:ribose-5-phosphate isomerase activity"/>
    <property type="evidence" value="ECO:0007669"/>
    <property type="project" value="UniProtKB-EC"/>
</dbReference>
<evidence type="ECO:0000256" key="2">
    <source>
        <dbReference type="ARBA" id="ARBA00023235"/>
    </source>
</evidence>